<sequence length="170" mass="18609">MSELFTYFRAAGRPSPASIAAAASQLPQPARVTVSRETVRRLLKGEATSTWPKVKAVHQVLCQMADHDPTWRRFSDSSEYDEDNDTRTLREYIRDLWNDAVDGVEMDHGSSQPAPVPQPTSPPAPAGSWGSGAPSGGWDASQQPLDDPWATQAPQKKTSSPQSYSDEPPF</sequence>
<feature type="compositionally biased region" description="Polar residues" evidence="1">
    <location>
        <begin position="152"/>
        <end position="170"/>
    </location>
</feature>
<evidence type="ECO:0000313" key="2">
    <source>
        <dbReference type="EMBL" id="MFC5156391.1"/>
    </source>
</evidence>
<feature type="compositionally biased region" description="Pro residues" evidence="1">
    <location>
        <begin position="114"/>
        <end position="125"/>
    </location>
</feature>
<proteinExistence type="predicted"/>
<dbReference type="RefSeq" id="WP_344485511.1">
    <property type="nucleotide sequence ID" value="NZ_BAAASB010000029.1"/>
</dbReference>
<comment type="caution">
    <text evidence="2">The sequence shown here is derived from an EMBL/GenBank/DDBJ whole genome shotgun (WGS) entry which is preliminary data.</text>
</comment>
<evidence type="ECO:0000256" key="1">
    <source>
        <dbReference type="SAM" id="MobiDB-lite"/>
    </source>
</evidence>
<evidence type="ECO:0000313" key="3">
    <source>
        <dbReference type="Proteomes" id="UP001596160"/>
    </source>
</evidence>
<organism evidence="2 3">
    <name type="scientific">Streptomyces amakusaensis</name>
    <dbReference type="NCBI Taxonomy" id="67271"/>
    <lineage>
        <taxon>Bacteria</taxon>
        <taxon>Bacillati</taxon>
        <taxon>Actinomycetota</taxon>
        <taxon>Actinomycetes</taxon>
        <taxon>Kitasatosporales</taxon>
        <taxon>Streptomycetaceae</taxon>
        <taxon>Streptomyces</taxon>
    </lineage>
</organism>
<dbReference type="EMBL" id="JBHSKP010000033">
    <property type="protein sequence ID" value="MFC5156391.1"/>
    <property type="molecule type" value="Genomic_DNA"/>
</dbReference>
<protein>
    <submittedName>
        <fullName evidence="2">Uncharacterized protein</fullName>
    </submittedName>
</protein>
<reference evidence="3" key="1">
    <citation type="journal article" date="2019" name="Int. J. Syst. Evol. Microbiol.">
        <title>The Global Catalogue of Microorganisms (GCM) 10K type strain sequencing project: providing services to taxonomists for standard genome sequencing and annotation.</title>
        <authorList>
            <consortium name="The Broad Institute Genomics Platform"/>
            <consortium name="The Broad Institute Genome Sequencing Center for Infectious Disease"/>
            <person name="Wu L."/>
            <person name="Ma J."/>
        </authorList>
    </citation>
    <scope>NUCLEOTIDE SEQUENCE [LARGE SCALE GENOMIC DNA]</scope>
    <source>
        <strain evidence="3">PCU 266</strain>
    </source>
</reference>
<dbReference type="Proteomes" id="UP001596160">
    <property type="component" value="Unassembled WGS sequence"/>
</dbReference>
<name>A0ABW0ATE1_9ACTN</name>
<accession>A0ABW0ATE1</accession>
<feature type="region of interest" description="Disordered" evidence="1">
    <location>
        <begin position="103"/>
        <end position="170"/>
    </location>
</feature>
<gene>
    <name evidence="2" type="ORF">ACFPRH_32240</name>
</gene>
<keyword evidence="3" id="KW-1185">Reference proteome</keyword>